<dbReference type="STRING" id="431595.K3WHS2"/>
<protein>
    <recommendedName>
        <fullName evidence="3">J domain-containing protein</fullName>
    </recommendedName>
</protein>
<dbReference type="InterPro" id="IPR001623">
    <property type="entry name" value="DnaJ_domain"/>
</dbReference>
<feature type="compositionally biased region" description="Pro residues" evidence="2">
    <location>
        <begin position="1424"/>
        <end position="1437"/>
    </location>
</feature>
<feature type="domain" description="J" evidence="3">
    <location>
        <begin position="56"/>
        <end position="114"/>
    </location>
</feature>
<feature type="compositionally biased region" description="Low complexity" evidence="2">
    <location>
        <begin position="1312"/>
        <end position="1321"/>
    </location>
</feature>
<reference evidence="4" key="3">
    <citation type="submission" date="2015-02" db="UniProtKB">
        <authorList>
            <consortium name="EnsemblProtists"/>
        </authorList>
    </citation>
    <scope>IDENTIFICATION</scope>
    <source>
        <strain evidence="4">DAOM BR144</strain>
    </source>
</reference>
<feature type="compositionally biased region" description="Low complexity" evidence="2">
    <location>
        <begin position="1344"/>
        <end position="1374"/>
    </location>
</feature>
<dbReference type="SUPFAM" id="SSF46565">
    <property type="entry name" value="Chaperone J-domain"/>
    <property type="match status" value="1"/>
</dbReference>
<dbReference type="InParanoid" id="K3WHS2"/>
<feature type="compositionally biased region" description="Pro residues" evidence="2">
    <location>
        <begin position="1384"/>
        <end position="1399"/>
    </location>
</feature>
<feature type="region of interest" description="Disordered" evidence="2">
    <location>
        <begin position="1303"/>
        <end position="1447"/>
    </location>
</feature>
<dbReference type="InterPro" id="IPR001683">
    <property type="entry name" value="PX_dom"/>
</dbReference>
<keyword evidence="5" id="KW-1185">Reference proteome</keyword>
<feature type="coiled-coil region" evidence="1">
    <location>
        <begin position="667"/>
        <end position="825"/>
    </location>
</feature>
<dbReference type="InterPro" id="IPR036871">
    <property type="entry name" value="PX_dom_sf"/>
</dbReference>
<dbReference type="InterPro" id="IPR036869">
    <property type="entry name" value="J_dom_sf"/>
</dbReference>
<dbReference type="Gene3D" id="1.10.287.110">
    <property type="entry name" value="DnaJ domain"/>
    <property type="match status" value="1"/>
</dbReference>
<feature type="compositionally biased region" description="Low complexity" evidence="2">
    <location>
        <begin position="1400"/>
        <end position="1409"/>
    </location>
</feature>
<dbReference type="Pfam" id="PF00226">
    <property type="entry name" value="DnaJ"/>
    <property type="match status" value="1"/>
</dbReference>
<dbReference type="SMART" id="SM00271">
    <property type="entry name" value="DnaJ"/>
    <property type="match status" value="1"/>
</dbReference>
<reference evidence="5" key="1">
    <citation type="journal article" date="2010" name="Genome Biol.">
        <title>Genome sequence of the necrotrophic plant pathogen Pythium ultimum reveals original pathogenicity mechanisms and effector repertoire.</title>
        <authorList>
            <person name="Levesque C.A."/>
            <person name="Brouwer H."/>
            <person name="Cano L."/>
            <person name="Hamilton J.P."/>
            <person name="Holt C."/>
            <person name="Huitema E."/>
            <person name="Raffaele S."/>
            <person name="Robideau G.P."/>
            <person name="Thines M."/>
            <person name="Win J."/>
            <person name="Zerillo M.M."/>
            <person name="Beakes G.W."/>
            <person name="Boore J.L."/>
            <person name="Busam D."/>
            <person name="Dumas B."/>
            <person name="Ferriera S."/>
            <person name="Fuerstenberg S.I."/>
            <person name="Gachon C.M."/>
            <person name="Gaulin E."/>
            <person name="Govers F."/>
            <person name="Grenville-Briggs L."/>
            <person name="Horner N."/>
            <person name="Hostetler J."/>
            <person name="Jiang R.H."/>
            <person name="Johnson J."/>
            <person name="Krajaejun T."/>
            <person name="Lin H."/>
            <person name="Meijer H.J."/>
            <person name="Moore B."/>
            <person name="Morris P."/>
            <person name="Phuntmart V."/>
            <person name="Puiu D."/>
            <person name="Shetty J."/>
            <person name="Stajich J.E."/>
            <person name="Tripathy S."/>
            <person name="Wawra S."/>
            <person name="van West P."/>
            <person name="Whitty B.R."/>
            <person name="Coutinho P.M."/>
            <person name="Henrissat B."/>
            <person name="Martin F."/>
            <person name="Thomas P.D."/>
            <person name="Tyler B.M."/>
            <person name="De Vries R.P."/>
            <person name="Kamoun S."/>
            <person name="Yandell M."/>
            <person name="Tisserat N."/>
            <person name="Buell C.R."/>
        </authorList>
    </citation>
    <scope>NUCLEOTIDE SEQUENCE</scope>
    <source>
        <strain evidence="5">DAOM:BR144</strain>
    </source>
</reference>
<proteinExistence type="predicted"/>
<dbReference type="PANTHER" id="PTHR23164:SF29">
    <property type="entry name" value="E3 UBIQUITIN-PROTEIN LIGASE PIB1"/>
    <property type="match status" value="1"/>
</dbReference>
<accession>K3WHS2</accession>
<dbReference type="eggNOG" id="KOG1729">
    <property type="taxonomic scope" value="Eukaryota"/>
</dbReference>
<dbReference type="VEuPathDB" id="FungiDB:PYU1_G004503"/>
<dbReference type="EnsemblProtists" id="PYU1_T004514">
    <property type="protein sequence ID" value="PYU1_T004514"/>
    <property type="gene ID" value="PYU1_G004503"/>
</dbReference>
<evidence type="ECO:0000256" key="2">
    <source>
        <dbReference type="SAM" id="MobiDB-lite"/>
    </source>
</evidence>
<dbReference type="Pfam" id="PF00787">
    <property type="entry name" value="PX"/>
    <property type="match status" value="1"/>
</dbReference>
<dbReference type="CDD" id="cd06093">
    <property type="entry name" value="PX_domain"/>
    <property type="match status" value="1"/>
</dbReference>
<feature type="coiled-coil region" evidence="1">
    <location>
        <begin position="360"/>
        <end position="391"/>
    </location>
</feature>
<dbReference type="SUPFAM" id="SSF64268">
    <property type="entry name" value="PX domain"/>
    <property type="match status" value="1"/>
</dbReference>
<feature type="region of interest" description="Disordered" evidence="2">
    <location>
        <begin position="334"/>
        <end position="358"/>
    </location>
</feature>
<dbReference type="PROSITE" id="PS50076">
    <property type="entry name" value="DNAJ_2"/>
    <property type="match status" value="1"/>
</dbReference>
<dbReference type="HOGENOM" id="CLU_240369_0_0_1"/>
<evidence type="ECO:0000259" key="3">
    <source>
        <dbReference type="PROSITE" id="PS50076"/>
    </source>
</evidence>
<reference evidence="5" key="2">
    <citation type="submission" date="2010-04" db="EMBL/GenBank/DDBJ databases">
        <authorList>
            <person name="Buell R."/>
            <person name="Hamilton J."/>
            <person name="Hostetler J."/>
        </authorList>
    </citation>
    <scope>NUCLEOTIDE SEQUENCE [LARGE SCALE GENOMIC DNA]</scope>
    <source>
        <strain evidence="5">DAOM:BR144</strain>
    </source>
</reference>
<feature type="compositionally biased region" description="Polar residues" evidence="2">
    <location>
        <begin position="1212"/>
        <end position="1223"/>
    </location>
</feature>
<dbReference type="PANTHER" id="PTHR23164">
    <property type="entry name" value="EARLY ENDOSOME ANTIGEN 1"/>
    <property type="match status" value="1"/>
</dbReference>
<dbReference type="Proteomes" id="UP000019132">
    <property type="component" value="Unassembled WGS sequence"/>
</dbReference>
<dbReference type="EMBL" id="GL376631">
    <property type="status" value="NOT_ANNOTATED_CDS"/>
    <property type="molecule type" value="Genomic_DNA"/>
</dbReference>
<dbReference type="Gene3D" id="3.30.1520.10">
    <property type="entry name" value="Phox-like domain"/>
    <property type="match status" value="1"/>
</dbReference>
<dbReference type="PRINTS" id="PR01217">
    <property type="entry name" value="PRICHEXTENSN"/>
</dbReference>
<keyword evidence="1" id="KW-0175">Coiled coil</keyword>
<feature type="region of interest" description="Disordered" evidence="2">
    <location>
        <begin position="1209"/>
        <end position="1233"/>
    </location>
</feature>
<dbReference type="OMA" id="KREDEMC"/>
<dbReference type="CDD" id="cd06257">
    <property type="entry name" value="DnaJ"/>
    <property type="match status" value="1"/>
</dbReference>
<evidence type="ECO:0000313" key="4">
    <source>
        <dbReference type="EnsemblProtists" id="PYU1_T004514"/>
    </source>
</evidence>
<organism evidence="4 5">
    <name type="scientific">Globisporangium ultimum (strain ATCC 200006 / CBS 805.95 / DAOM BR144)</name>
    <name type="common">Pythium ultimum</name>
    <dbReference type="NCBI Taxonomy" id="431595"/>
    <lineage>
        <taxon>Eukaryota</taxon>
        <taxon>Sar</taxon>
        <taxon>Stramenopiles</taxon>
        <taxon>Oomycota</taxon>
        <taxon>Peronosporomycetes</taxon>
        <taxon>Pythiales</taxon>
        <taxon>Pythiaceae</taxon>
        <taxon>Globisporangium</taxon>
    </lineage>
</organism>
<evidence type="ECO:0000256" key="1">
    <source>
        <dbReference type="SAM" id="Coils"/>
    </source>
</evidence>
<name>K3WHS2_GLOUD</name>
<evidence type="ECO:0000313" key="5">
    <source>
        <dbReference type="Proteomes" id="UP000019132"/>
    </source>
</evidence>
<sequence>MAPGTEKMQIPNSFGYGTKAQSCCRNCITALKTKAITSPADVFAQRKGKRTMSKDSHYDLLGVSQDATPEEITRQYNNVSRSASGQDQEQIDKINDAYRALQDPASRLRHDSDMVRESFASDSMNSYITDMARSDQTECQFIKPVMDPVAKPPAGFEYLSKFDIHISIKTKNSLAEEEVFTVKTFCEPNEAAVQNVKYALTDADRAVANEYAIVHSRSFAEFEWLFHALGEYTNIKALPNFPEKRVVKSEREKKAQMLQTFVYGCLLHPLLRDADCLKAFLVLPSEELGKFRRGSSKKLYDNDKYSGVIMSLRLEFEKAQIRAKVDALTARQKAHTERLAGQKERQETQKKRESFQSVRREQATTRFKALEARKESQTERMEREKDRYLKQSNTTHILFFDTVRDESVRKTEEETRQKEKVEFTKSKDAFQADTSQWNNDMALWSKHRADWSEDHNPAVSKDIASEWIVRSYGVYHSSSDKVEQVPRDLVELHNQLVKMQEKEPSFLEEEGNAVDDEWMKLAKEREHWTSSRANMKREDEMCHDEDVRYEQEHEYVRLEAEARQKKVKAIEADLLNLKNEIASRGRCIAQRRARHTALDNEYEAEWRVTQTDRQKETLARLDEHDARLLRGKKRTDIFADQLARQAKSQRMLLFKRAALTEERKKDCKLFDEHKEDCKNALEQARNERLITPEYIARLEADMKIREEELQAVNESNKRIPQEGGDAEVDERDEFMNEVRRRRAQFQKELDDQKAQLEKENQLCQSLFKRMKEHIEKLDKEIENAAKEDTLILEYNSLIDSELKLLADEETKREEKKALITELMNNAGNWVLDSLHDHSNRKKREADRLVKQAIRAADLQKLVQHFTHRVIEQEERIMRQKQRILNGEHKVEMLKSSENWFQYVTGYAIDLGKKDMKLLEAGRSERAEDVKDAARLQKDDEGDIKNVLKELNTSRKFAKEKVDKRELWAQVEEVYSLTKPQEKDEDMMMTSQIRSLLQQLGEAFEMLTNRLLEEEESLQHASTQLEGEVDSINAFMERMESEENALCATEKTSLAKESQVRRSEGDLIEQRARSLIDSYKQMQSEHAKYPIELDKIKSRRNEREKPALPRDAELEHAKKLIKSRNYYDQRACADFAKKFKIDNYDMKEVRDVFEWLKIVMERDIKRQEKWLDASRKERKQMEDLKVKGSDIDWDKDTLARIPALKEIQKKLGRQSSGSSTNHKNGSPAEGKLSDAIHPSEQWIVELIKSKKNISEIDVTVLKNVAIAMEAATAEEATVAANLKKMKTDKEYVLNSIRFIDQEEAKAVRSTGKGVVNGRRNNGTDLENGSLIESDAPSGTPKNKLPSPTQSSSSSSGSKPSSPGAAAAAPAPSAVPKRVHRAIPKPASPAPSPPPQAPPAAPAAAPASKPAVPAPRPAAPASKPAVPAPRPAAPAPKPASPAGSDGVTL</sequence>
<dbReference type="GO" id="GO:0035091">
    <property type="term" value="F:phosphatidylinositol binding"/>
    <property type="evidence" value="ECO:0007669"/>
    <property type="project" value="InterPro"/>
</dbReference>